<dbReference type="Proteomes" id="UP000029692">
    <property type="component" value="Unassembled WGS sequence"/>
</dbReference>
<proteinExistence type="inferred from homology"/>
<evidence type="ECO:0000256" key="4">
    <source>
        <dbReference type="ARBA" id="ARBA00023002"/>
    </source>
</evidence>
<evidence type="ECO:0000256" key="3">
    <source>
        <dbReference type="ARBA" id="ARBA00022643"/>
    </source>
</evidence>
<keyword evidence="2" id="KW-0285">Flavoprotein</keyword>
<gene>
    <name evidence="6" type="ORF">DC28_05620</name>
</gene>
<organism evidence="6 7">
    <name type="scientific">Spirochaeta lutea</name>
    <dbReference type="NCBI Taxonomy" id="1480694"/>
    <lineage>
        <taxon>Bacteria</taxon>
        <taxon>Pseudomonadati</taxon>
        <taxon>Spirochaetota</taxon>
        <taxon>Spirochaetia</taxon>
        <taxon>Spirochaetales</taxon>
        <taxon>Spirochaetaceae</taxon>
        <taxon>Spirochaeta</taxon>
    </lineage>
</organism>
<dbReference type="Pfam" id="PF00881">
    <property type="entry name" value="Nitroreductase"/>
    <property type="match status" value="1"/>
</dbReference>
<accession>A0A098QYB8</accession>
<evidence type="ECO:0000259" key="5">
    <source>
        <dbReference type="Pfam" id="PF00881"/>
    </source>
</evidence>
<dbReference type="InterPro" id="IPR016446">
    <property type="entry name" value="Flavin_OxRdtase_Frp"/>
</dbReference>
<sequence>MPNQPDVLTQLNDRKSVRVFQDRPIAPQERRQIITAALQAPTAGNQMLYTILDIQSQEKKQRLARLCDNQPFIAQAPLVLIFLADCRRWTDIYRAAGLEPRKPQYSDLILALADALIAAQNTVVAAHALNLGSCYIGDIVEQHQEVTSLLTLDPWVVPAAMLVYGYPTEQQIQRRKPPRFDPRYIVQTDSYSPLSETQIRQMFQERSGRDDFDFDHYIQGVYQRKHISEFALEMARSVEIYLKAFA</sequence>
<evidence type="ECO:0000256" key="1">
    <source>
        <dbReference type="ARBA" id="ARBA00008366"/>
    </source>
</evidence>
<reference evidence="6 7" key="1">
    <citation type="submission" date="2014-05" db="EMBL/GenBank/DDBJ databases">
        <title>De novo Genome Sequence of Spirocheata sp.</title>
        <authorList>
            <person name="Shivani Y."/>
            <person name="Subhash Y."/>
            <person name="Tushar L."/>
            <person name="Sasikala C."/>
            <person name="Ramana C.V."/>
        </authorList>
    </citation>
    <scope>NUCLEOTIDE SEQUENCE [LARGE SCALE GENOMIC DNA]</scope>
    <source>
        <strain evidence="6 7">JC230</strain>
    </source>
</reference>
<name>A0A098QYB8_9SPIO</name>
<dbReference type="Gene3D" id="3.40.109.10">
    <property type="entry name" value="NADH Oxidase"/>
    <property type="match status" value="1"/>
</dbReference>
<dbReference type="SUPFAM" id="SSF55469">
    <property type="entry name" value="FMN-dependent nitroreductase-like"/>
    <property type="match status" value="1"/>
</dbReference>
<feature type="domain" description="Nitroreductase" evidence="5">
    <location>
        <begin position="13"/>
        <end position="166"/>
    </location>
</feature>
<dbReference type="OrthoDB" id="9775805at2"/>
<dbReference type="PANTHER" id="PTHR43425:SF2">
    <property type="entry name" value="OXYGEN-INSENSITIVE NADPH NITROREDUCTASE"/>
    <property type="match status" value="1"/>
</dbReference>
<dbReference type="InterPro" id="IPR029479">
    <property type="entry name" value="Nitroreductase"/>
</dbReference>
<dbReference type="RefSeq" id="WP_037546674.1">
    <property type="nucleotide sequence ID" value="NZ_JNUP01000047.1"/>
</dbReference>
<dbReference type="GO" id="GO:0016491">
    <property type="term" value="F:oxidoreductase activity"/>
    <property type="evidence" value="ECO:0007669"/>
    <property type="project" value="UniProtKB-KW"/>
</dbReference>
<evidence type="ECO:0000313" key="7">
    <source>
        <dbReference type="Proteomes" id="UP000029692"/>
    </source>
</evidence>
<comment type="caution">
    <text evidence="6">The sequence shown here is derived from an EMBL/GenBank/DDBJ whole genome shotgun (WGS) entry which is preliminary data.</text>
</comment>
<evidence type="ECO:0000313" key="6">
    <source>
        <dbReference type="EMBL" id="KGE72845.1"/>
    </source>
</evidence>
<comment type="similarity">
    <text evidence="1">Belongs to the flavin oxidoreductase frp family.</text>
</comment>
<dbReference type="PANTHER" id="PTHR43425">
    <property type="entry name" value="OXYGEN-INSENSITIVE NADPH NITROREDUCTASE"/>
    <property type="match status" value="1"/>
</dbReference>
<dbReference type="AlphaFoldDB" id="A0A098QYB8"/>
<protein>
    <submittedName>
        <fullName evidence="6">Nitroreductase</fullName>
    </submittedName>
</protein>
<keyword evidence="4" id="KW-0560">Oxidoreductase</keyword>
<dbReference type="InterPro" id="IPR000415">
    <property type="entry name" value="Nitroreductase-like"/>
</dbReference>
<keyword evidence="3" id="KW-0288">FMN</keyword>
<evidence type="ECO:0000256" key="2">
    <source>
        <dbReference type="ARBA" id="ARBA00022630"/>
    </source>
</evidence>
<dbReference type="EMBL" id="JNUP01000047">
    <property type="protein sequence ID" value="KGE72845.1"/>
    <property type="molecule type" value="Genomic_DNA"/>
</dbReference>
<keyword evidence="7" id="KW-1185">Reference proteome</keyword>
<dbReference type="STRING" id="1480694.DC28_05620"/>
<dbReference type="eggNOG" id="COG0778">
    <property type="taxonomic scope" value="Bacteria"/>
</dbReference>